<sequence length="144" mass="14462">MKPAHVAAAALIGAATLGIAAPVATAQVEPDPMVAGQRVSISDGRHCATASGARVASALFGSVLLRPDARGLAADATVAEQARPGRYQVTIECAPGGARFTETVTVQDSRVEGVNVTQAAGGLVLFVLAGSAAYLLRRRAGGRA</sequence>
<keyword evidence="2" id="KW-0732">Signal</keyword>
<dbReference type="EMBL" id="CP147982">
    <property type="protein sequence ID" value="WXK76121.1"/>
    <property type="molecule type" value="Genomic_DNA"/>
</dbReference>
<name>A0ABZ2QHY2_9ACTN</name>
<evidence type="ECO:0008006" key="5">
    <source>
        <dbReference type="Google" id="ProtNLM"/>
    </source>
</evidence>
<keyword evidence="1" id="KW-1133">Transmembrane helix</keyword>
<accession>A0ABZ2QHY2</accession>
<feature type="transmembrane region" description="Helical" evidence="1">
    <location>
        <begin position="116"/>
        <end position="136"/>
    </location>
</feature>
<gene>
    <name evidence="3" type="ORF">WAB15_09070</name>
</gene>
<feature type="chain" id="PRO_5045191872" description="Sortase" evidence="2">
    <location>
        <begin position="27"/>
        <end position="144"/>
    </location>
</feature>
<reference evidence="3 4" key="1">
    <citation type="submission" date="2024-03" db="EMBL/GenBank/DDBJ databases">
        <title>The complete genome of Streptomyces sirii sp.nov.</title>
        <authorList>
            <person name="Zakalyukina Y.V."/>
            <person name="Belik A.R."/>
            <person name="Biryukov M.V."/>
            <person name="Baturina O.A."/>
            <person name="Kabilov M.R."/>
        </authorList>
    </citation>
    <scope>NUCLEOTIDE SEQUENCE [LARGE SCALE GENOMIC DNA]</scope>
    <source>
        <strain evidence="3 4">BP-8</strain>
    </source>
</reference>
<evidence type="ECO:0000256" key="1">
    <source>
        <dbReference type="SAM" id="Phobius"/>
    </source>
</evidence>
<feature type="signal peptide" evidence="2">
    <location>
        <begin position="1"/>
        <end position="26"/>
    </location>
</feature>
<protein>
    <recommendedName>
        <fullName evidence="5">Sortase</fullName>
    </recommendedName>
</protein>
<keyword evidence="1" id="KW-0472">Membrane</keyword>
<dbReference type="Proteomes" id="UP001626628">
    <property type="component" value="Chromosome"/>
</dbReference>
<evidence type="ECO:0000313" key="3">
    <source>
        <dbReference type="EMBL" id="WXK76121.1"/>
    </source>
</evidence>
<dbReference type="RefSeq" id="WP_399144287.1">
    <property type="nucleotide sequence ID" value="NZ_CP147982.1"/>
</dbReference>
<keyword evidence="1" id="KW-0812">Transmembrane</keyword>
<evidence type="ECO:0000256" key="2">
    <source>
        <dbReference type="SAM" id="SignalP"/>
    </source>
</evidence>
<organism evidence="3 4">
    <name type="scientific">Streptomyces sirii</name>
    <dbReference type="NCBI Taxonomy" id="3127701"/>
    <lineage>
        <taxon>Bacteria</taxon>
        <taxon>Bacillati</taxon>
        <taxon>Actinomycetota</taxon>
        <taxon>Actinomycetes</taxon>
        <taxon>Kitasatosporales</taxon>
        <taxon>Streptomycetaceae</taxon>
        <taxon>Streptomyces</taxon>
    </lineage>
</organism>
<proteinExistence type="predicted"/>
<evidence type="ECO:0000313" key="4">
    <source>
        <dbReference type="Proteomes" id="UP001626628"/>
    </source>
</evidence>
<keyword evidence="4" id="KW-1185">Reference proteome</keyword>